<dbReference type="Proteomes" id="UP000204144">
    <property type="component" value="Segment"/>
</dbReference>
<name>A0A1P8YT65_9VIRU</name>
<evidence type="ECO:0000256" key="1">
    <source>
        <dbReference type="SAM" id="MobiDB-lite"/>
    </source>
</evidence>
<proteinExistence type="predicted"/>
<evidence type="ECO:0000313" key="3">
    <source>
        <dbReference type="Proteomes" id="UP000204144"/>
    </source>
</evidence>
<dbReference type="EMBL" id="KY308269">
    <property type="protein sequence ID" value="AQA27277.1"/>
    <property type="molecule type" value="Genomic_DNA"/>
</dbReference>
<evidence type="ECO:0000313" key="2">
    <source>
        <dbReference type="EMBL" id="AQA27277.1"/>
    </source>
</evidence>
<dbReference type="OrthoDB" id="7982at10239"/>
<accession>A0A1P8YT65</accession>
<protein>
    <submittedName>
        <fullName evidence="2">Capsid protein</fullName>
    </submittedName>
</protein>
<dbReference type="GeneID" id="30999658"/>
<feature type="region of interest" description="Disordered" evidence="1">
    <location>
        <begin position="1"/>
        <end position="38"/>
    </location>
</feature>
<organism evidence="2">
    <name type="scientific">Thrips-associated genomovirus 3</name>
    <dbReference type="NCBI Taxonomy" id="1941237"/>
    <lineage>
        <taxon>Viruses</taxon>
        <taxon>Monodnaviria</taxon>
        <taxon>Shotokuvirae</taxon>
        <taxon>Cressdnaviricota</taxon>
        <taxon>Repensiviricetes</taxon>
        <taxon>Geplafuvirales</taxon>
        <taxon>Genomoviridae</taxon>
        <taxon>Gemykibivirus</taxon>
        <taxon>Gemykibivirus echi1</taxon>
    </lineage>
</organism>
<keyword evidence="3" id="KW-1185">Reference proteome</keyword>
<dbReference type="RefSeq" id="YP_009345087.1">
    <property type="nucleotide sequence ID" value="NC_033742.1"/>
</dbReference>
<sequence>MYRRRPSKRRSGGSRRTPRSSRRSYAKKTSYRRTRTVRKLTSRRRLLNITSQKKRDNMMPVTTDWTGQTPIPGPAVLNGAGRSTILWCATQRDRASTPYIDNSEAARTSKSIFLRGVREFASIRTNSPDAWRWRRIIFSVKGIFVYLPLESRFAVETSNQGWSRAIPDYSGSASTTARNALEALIFAGEAGKDWASVFTAKVDHSRITPLFDKTRILRSGNQQGSYFKNKLWLPVNKTLLYADEESGNNVQDGSLSAISRQGVGDIFIFDLFDCSTQNSASSLTFEPEATMYWHER</sequence>
<dbReference type="KEGG" id="vg:30999658"/>
<reference evidence="2" key="1">
    <citation type="submission" date="2016-12" db="EMBL/GenBank/DDBJ databases">
        <title>Genomes of genomoviruses identified in thrips.</title>
        <authorList>
            <person name="Varsani A."/>
            <person name="Kraberger S."/>
            <person name="Capobianco H.H."/>
            <person name="Alcala-Briseno R.I."/>
            <person name="Polston J.E."/>
        </authorList>
    </citation>
    <scope>NUCLEOTIDE SEQUENCE [LARGE SCALE GENOMIC DNA]</scope>
    <source>
        <strain evidence="2">Thrp_197938</strain>
    </source>
</reference>